<organism evidence="5 6">
    <name type="scientific">Bordetella ansorpii</name>
    <dbReference type="NCBI Taxonomy" id="288768"/>
    <lineage>
        <taxon>Bacteria</taxon>
        <taxon>Pseudomonadati</taxon>
        <taxon>Pseudomonadota</taxon>
        <taxon>Betaproteobacteria</taxon>
        <taxon>Burkholderiales</taxon>
        <taxon>Alcaligenaceae</taxon>
        <taxon>Bordetella</taxon>
    </lineage>
</organism>
<dbReference type="AlphaFoldDB" id="A0A157SJ39"/>
<dbReference type="EMBL" id="FKIF01000006">
    <property type="protein sequence ID" value="SAI70459.1"/>
    <property type="molecule type" value="Genomic_DNA"/>
</dbReference>
<dbReference type="Proteomes" id="UP000076848">
    <property type="component" value="Unassembled WGS sequence"/>
</dbReference>
<dbReference type="EC" id="3.5.1.28" evidence="2"/>
<name>A0A157SJ39_9BORD</name>
<evidence type="ECO:0000259" key="4">
    <source>
        <dbReference type="SMART" id="SM00646"/>
    </source>
</evidence>
<evidence type="ECO:0000256" key="2">
    <source>
        <dbReference type="ARBA" id="ARBA00011901"/>
    </source>
</evidence>
<dbReference type="CDD" id="cd02696">
    <property type="entry name" value="MurNAc-LAA"/>
    <property type="match status" value="1"/>
</dbReference>
<dbReference type="InterPro" id="IPR002508">
    <property type="entry name" value="MurNAc-LAA_cat"/>
</dbReference>
<dbReference type="SUPFAM" id="SSF53187">
    <property type="entry name" value="Zn-dependent exopeptidases"/>
    <property type="match status" value="1"/>
</dbReference>
<dbReference type="PANTHER" id="PTHR30404:SF0">
    <property type="entry name" value="N-ACETYLMURAMOYL-L-ALANINE AMIDASE AMIC"/>
    <property type="match status" value="1"/>
</dbReference>
<keyword evidence="6" id="KW-1185">Reference proteome</keyword>
<dbReference type="InterPro" id="IPR050695">
    <property type="entry name" value="N-acetylmuramoyl_amidase_3"/>
</dbReference>
<dbReference type="GO" id="GO:0030288">
    <property type="term" value="C:outer membrane-bounded periplasmic space"/>
    <property type="evidence" value="ECO:0007669"/>
    <property type="project" value="TreeGrafter"/>
</dbReference>
<comment type="catalytic activity">
    <reaction evidence="1">
        <text>Hydrolyzes the link between N-acetylmuramoyl residues and L-amino acid residues in certain cell-wall glycopeptides.</text>
        <dbReference type="EC" id="3.5.1.28"/>
    </reaction>
</comment>
<accession>A0A157SJ39</accession>
<evidence type="ECO:0000313" key="5">
    <source>
        <dbReference type="EMBL" id="SAI70459.1"/>
    </source>
</evidence>
<evidence type="ECO:0000313" key="6">
    <source>
        <dbReference type="Proteomes" id="UP000076848"/>
    </source>
</evidence>
<dbReference type="SMART" id="SM00646">
    <property type="entry name" value="Ami_3"/>
    <property type="match status" value="1"/>
</dbReference>
<dbReference type="Gene3D" id="3.40.630.40">
    <property type="entry name" value="Zn-dependent exopeptidases"/>
    <property type="match status" value="1"/>
</dbReference>
<proteinExistence type="predicted"/>
<dbReference type="GO" id="GO:0009253">
    <property type="term" value="P:peptidoglycan catabolic process"/>
    <property type="evidence" value="ECO:0007669"/>
    <property type="project" value="InterPro"/>
</dbReference>
<dbReference type="STRING" id="288768.SAMEA3906486_03105"/>
<dbReference type="RefSeq" id="WP_066128436.1">
    <property type="nucleotide sequence ID" value="NZ_FKIF01000006.1"/>
</dbReference>
<evidence type="ECO:0000256" key="3">
    <source>
        <dbReference type="ARBA" id="ARBA00022801"/>
    </source>
</evidence>
<dbReference type="GO" id="GO:0008745">
    <property type="term" value="F:N-acetylmuramoyl-L-alanine amidase activity"/>
    <property type="evidence" value="ECO:0007669"/>
    <property type="project" value="UniProtKB-EC"/>
</dbReference>
<dbReference type="PANTHER" id="PTHR30404">
    <property type="entry name" value="N-ACETYLMURAMOYL-L-ALANINE AMIDASE"/>
    <property type="match status" value="1"/>
</dbReference>
<reference evidence="5 6" key="1">
    <citation type="submission" date="2016-04" db="EMBL/GenBank/DDBJ databases">
        <authorList>
            <consortium name="Pathogen Informatics"/>
        </authorList>
    </citation>
    <scope>NUCLEOTIDE SEQUENCE [LARGE SCALE GENOMIC DNA]</scope>
    <source>
        <strain evidence="5 6">H050680373</strain>
    </source>
</reference>
<dbReference type="Pfam" id="PF01520">
    <property type="entry name" value="Amidase_3"/>
    <property type="match status" value="1"/>
</dbReference>
<evidence type="ECO:0000256" key="1">
    <source>
        <dbReference type="ARBA" id="ARBA00001561"/>
    </source>
</evidence>
<sequence length="171" mass="17773">MRPIVITAGHSNADPGAVANDTTEAIIVTEFRNLVAAQLRELGANPITDGSGPHNLPLADAIRLIQPGSLAVEFHCNAGPRTATGVETLSRPDEQAFGGRLCEAISAVLGIPSRGAKGESAGQHVRLGFVRAGGVICELFFLTNPTDLLLYQANKEALAIAVADVLIAEAQ</sequence>
<feature type="domain" description="MurNAc-LAA" evidence="4">
    <location>
        <begin position="59"/>
        <end position="167"/>
    </location>
</feature>
<protein>
    <recommendedName>
        <fullName evidence="2">N-acetylmuramoyl-L-alanine amidase</fullName>
        <ecNumber evidence="2">3.5.1.28</ecNumber>
    </recommendedName>
</protein>
<keyword evidence="3" id="KW-0378">Hydrolase</keyword>
<dbReference type="OrthoDB" id="957753at2"/>
<gene>
    <name evidence="5" type="ORF">SAMEA3906486_03105</name>
</gene>